<dbReference type="OrthoDB" id="9806824at2"/>
<dbReference type="GO" id="GO:0005886">
    <property type="term" value="C:plasma membrane"/>
    <property type="evidence" value="ECO:0007669"/>
    <property type="project" value="TreeGrafter"/>
</dbReference>
<dbReference type="Gene3D" id="3.90.550.10">
    <property type="entry name" value="Spore Coat Polysaccharide Biosynthesis Protein SpsA, Chain A"/>
    <property type="match status" value="1"/>
</dbReference>
<keyword evidence="3" id="KW-0808">Transferase</keyword>
<evidence type="ECO:0000256" key="7">
    <source>
        <dbReference type="SAM" id="MobiDB-lite"/>
    </source>
</evidence>
<reference evidence="9 10" key="1">
    <citation type="submission" date="2017-09" db="EMBL/GenBank/DDBJ databases">
        <authorList>
            <person name="Ehlers B."/>
            <person name="Leendertz F.H."/>
        </authorList>
    </citation>
    <scope>NUCLEOTIDE SEQUENCE [LARGE SCALE GENOMIC DNA]</scope>
    <source>
        <strain evidence="9 10">DSM 46844</strain>
    </source>
</reference>
<evidence type="ECO:0000256" key="3">
    <source>
        <dbReference type="ARBA" id="ARBA00022679"/>
    </source>
</evidence>
<evidence type="ECO:0000256" key="5">
    <source>
        <dbReference type="ARBA" id="ARBA00022989"/>
    </source>
</evidence>
<dbReference type="Pfam" id="PF13641">
    <property type="entry name" value="Glyco_tranf_2_3"/>
    <property type="match status" value="1"/>
</dbReference>
<dbReference type="AlphaFoldDB" id="A0A285EHZ9"/>
<feature type="compositionally biased region" description="Polar residues" evidence="7">
    <location>
        <begin position="1"/>
        <end position="10"/>
    </location>
</feature>
<dbReference type="PANTHER" id="PTHR43867">
    <property type="entry name" value="CELLULOSE SYNTHASE CATALYTIC SUBUNIT A [UDP-FORMING]"/>
    <property type="match status" value="1"/>
</dbReference>
<dbReference type="GO" id="GO:0016758">
    <property type="term" value="F:hexosyltransferase activity"/>
    <property type="evidence" value="ECO:0007669"/>
    <property type="project" value="TreeGrafter"/>
</dbReference>
<keyword evidence="2" id="KW-0328">Glycosyltransferase</keyword>
<gene>
    <name evidence="9" type="ORF">SAMN06893097_11244</name>
</gene>
<keyword evidence="5 8" id="KW-1133">Transmembrane helix</keyword>
<evidence type="ECO:0000313" key="10">
    <source>
        <dbReference type="Proteomes" id="UP000219514"/>
    </source>
</evidence>
<feature type="transmembrane region" description="Helical" evidence="8">
    <location>
        <begin position="85"/>
        <end position="110"/>
    </location>
</feature>
<dbReference type="Proteomes" id="UP000219514">
    <property type="component" value="Unassembled WGS sequence"/>
</dbReference>
<feature type="transmembrane region" description="Helical" evidence="8">
    <location>
        <begin position="54"/>
        <end position="73"/>
    </location>
</feature>
<dbReference type="SUPFAM" id="SSF53448">
    <property type="entry name" value="Nucleotide-diphospho-sugar transferases"/>
    <property type="match status" value="1"/>
</dbReference>
<feature type="region of interest" description="Disordered" evidence="7">
    <location>
        <begin position="1"/>
        <end position="48"/>
    </location>
</feature>
<dbReference type="PANTHER" id="PTHR43867:SF2">
    <property type="entry name" value="CELLULOSE SYNTHASE CATALYTIC SUBUNIT A [UDP-FORMING]"/>
    <property type="match status" value="1"/>
</dbReference>
<dbReference type="CDD" id="cd06421">
    <property type="entry name" value="CESA_CelA_like"/>
    <property type="match status" value="1"/>
</dbReference>
<proteinExistence type="predicted"/>
<keyword evidence="4 8" id="KW-0812">Transmembrane</keyword>
<dbReference type="EMBL" id="OBDO01000012">
    <property type="protein sequence ID" value="SNX98749.1"/>
    <property type="molecule type" value="Genomic_DNA"/>
</dbReference>
<evidence type="ECO:0000256" key="8">
    <source>
        <dbReference type="SAM" id="Phobius"/>
    </source>
</evidence>
<evidence type="ECO:0000256" key="1">
    <source>
        <dbReference type="ARBA" id="ARBA00004141"/>
    </source>
</evidence>
<organism evidence="9 10">
    <name type="scientific">Geodermatophilus sabuli</name>
    <dbReference type="NCBI Taxonomy" id="1564158"/>
    <lineage>
        <taxon>Bacteria</taxon>
        <taxon>Bacillati</taxon>
        <taxon>Actinomycetota</taxon>
        <taxon>Actinomycetes</taxon>
        <taxon>Geodermatophilales</taxon>
        <taxon>Geodermatophilaceae</taxon>
        <taxon>Geodermatophilus</taxon>
    </lineage>
</organism>
<evidence type="ECO:0000313" key="9">
    <source>
        <dbReference type="EMBL" id="SNX98749.1"/>
    </source>
</evidence>
<accession>A0A285EHZ9</accession>
<comment type="subcellular location">
    <subcellularLocation>
        <location evidence="1">Membrane</location>
        <topology evidence="1">Multi-pass membrane protein</topology>
    </subcellularLocation>
</comment>
<sequence>MRPLMQTSSVRRGRHRSPRALAGGPRAVPPAEPVRRRPRPRGELPEPESPARRALLHAVAVGAVVCTLVYLVWRIGWTMPDGAARWLGVPFLVLELHGFLALVLFVITTWDVEPTRERLRTAPITGPQPRVTVLVATYDERLERLLPTVAAVLAMHGDHETWILDDGDRPEVAEMAAALGARYVTRPVHDHAKAGDLNSALRLVTTELIAVFDADHVPEPDFLTRTVPYFADERLALVQTPQDFYNTASFEHHHPGSSLHEESLFYRVIQAGKHTAGAAFWCGTNAVLRVSALREVGGVATETLTEDFHTTMRLHRAGWRTAYHNEVLASGLAAGTPAAFYAQRRRWGPVPCRCCAPTTP</sequence>
<evidence type="ECO:0000256" key="6">
    <source>
        <dbReference type="ARBA" id="ARBA00023136"/>
    </source>
</evidence>
<protein>
    <submittedName>
        <fullName evidence="9">Cellulose synthase (UDP-forming)</fullName>
    </submittedName>
</protein>
<evidence type="ECO:0000256" key="2">
    <source>
        <dbReference type="ARBA" id="ARBA00022676"/>
    </source>
</evidence>
<keyword evidence="6 8" id="KW-0472">Membrane</keyword>
<evidence type="ECO:0000256" key="4">
    <source>
        <dbReference type="ARBA" id="ARBA00022692"/>
    </source>
</evidence>
<keyword evidence="10" id="KW-1185">Reference proteome</keyword>
<name>A0A285EHZ9_9ACTN</name>
<dbReference type="InterPro" id="IPR029044">
    <property type="entry name" value="Nucleotide-diphossugar_trans"/>
</dbReference>
<dbReference type="InterPro" id="IPR050321">
    <property type="entry name" value="Glycosyltr_2/OpgH_subfam"/>
</dbReference>